<name>H0EEU7_GLAL7</name>
<gene>
    <name evidence="1" type="ORF">M7I_0982</name>
</gene>
<comment type="caution">
    <text evidence="1">The sequence shown here is derived from an EMBL/GenBank/DDBJ whole genome shotgun (WGS) entry which is preliminary data.</text>
</comment>
<evidence type="ECO:0000313" key="2">
    <source>
        <dbReference type="Proteomes" id="UP000005446"/>
    </source>
</evidence>
<proteinExistence type="predicted"/>
<organism evidence="1 2">
    <name type="scientific">Glarea lozoyensis (strain ATCC 74030 / MF5533)</name>
    <dbReference type="NCBI Taxonomy" id="1104152"/>
    <lineage>
        <taxon>Eukaryota</taxon>
        <taxon>Fungi</taxon>
        <taxon>Dikarya</taxon>
        <taxon>Ascomycota</taxon>
        <taxon>Pezizomycotina</taxon>
        <taxon>Leotiomycetes</taxon>
        <taxon>Helotiales</taxon>
        <taxon>Helotiaceae</taxon>
        <taxon>Glarea</taxon>
    </lineage>
</organism>
<dbReference type="InParanoid" id="H0EEU7"/>
<dbReference type="AlphaFoldDB" id="H0EEU7"/>
<protein>
    <submittedName>
        <fullName evidence="1">Uncharacterized protein</fullName>
    </submittedName>
</protein>
<dbReference type="HOGENOM" id="CLU_1740694_0_0_1"/>
<reference evidence="1 2" key="1">
    <citation type="journal article" date="2012" name="Eukaryot. Cell">
        <title>Genome sequence of the fungus Glarea lozoyensis: the first genome sequence of a species from the Helotiaceae family.</title>
        <authorList>
            <person name="Youssar L."/>
            <person name="Gruening B.A."/>
            <person name="Erxleben A."/>
            <person name="Guenther S."/>
            <person name="Huettel W."/>
        </authorList>
    </citation>
    <scope>NUCLEOTIDE SEQUENCE [LARGE SCALE GENOMIC DNA]</scope>
    <source>
        <strain evidence="2">ATCC 74030 / MF5533</strain>
    </source>
</reference>
<dbReference type="Proteomes" id="UP000005446">
    <property type="component" value="Unassembled WGS sequence"/>
</dbReference>
<sequence>MSSLKTAKAVPSVSSVGLIVACISDEASFGACIGSFLGVINSLLVICLKEAIWLDQAEGVEVTGCEKDRALLKLQKLLHQVQHGHLELYKSNPRYRQDWWTENTGSKGHELYCLWQRKRENHILQLLSRSRKFGQITTRAELRSGKTQSG</sequence>
<keyword evidence="2" id="KW-1185">Reference proteome</keyword>
<evidence type="ECO:0000313" key="1">
    <source>
        <dbReference type="EMBL" id="EHL03010.1"/>
    </source>
</evidence>
<dbReference type="PROSITE" id="PS51257">
    <property type="entry name" value="PROKAR_LIPOPROTEIN"/>
    <property type="match status" value="1"/>
</dbReference>
<accession>H0EEU7</accession>
<dbReference type="EMBL" id="AGUE01000016">
    <property type="protein sequence ID" value="EHL03010.1"/>
    <property type="molecule type" value="Genomic_DNA"/>
</dbReference>